<proteinExistence type="inferred from homology"/>
<evidence type="ECO:0000256" key="2">
    <source>
        <dbReference type="ARBA" id="ARBA00008422"/>
    </source>
</evidence>
<evidence type="ECO:0000256" key="7">
    <source>
        <dbReference type="ARBA" id="ARBA00022801"/>
    </source>
</evidence>
<keyword evidence="8" id="KW-0472">Membrane</keyword>
<evidence type="ECO:0000256" key="6">
    <source>
        <dbReference type="ARBA" id="ARBA00022729"/>
    </source>
</evidence>
<comment type="catalytic activity">
    <reaction evidence="12">
        <text>1D-myo-inositol hexakisphosphate + H2O = 1D-myo-inositol 1,2,4,5,6-pentakisphosphate + phosphate</text>
        <dbReference type="Rhea" id="RHEA:16989"/>
        <dbReference type="ChEBI" id="CHEBI:15377"/>
        <dbReference type="ChEBI" id="CHEBI:43474"/>
        <dbReference type="ChEBI" id="CHEBI:57798"/>
        <dbReference type="ChEBI" id="CHEBI:58130"/>
        <dbReference type="EC" id="3.1.3.62"/>
    </reaction>
    <physiologicalReaction direction="left-to-right" evidence="12">
        <dbReference type="Rhea" id="RHEA:16990"/>
    </physiologicalReaction>
</comment>
<comment type="catalytic activity">
    <reaction evidence="11">
        <text>1D-myo-inositol 1,2,4,5,6-pentakisphosphate + H2O = 1D-myo-inositol 1,2,5,6-tetrakisphosphate + phosphate</text>
        <dbReference type="Rhea" id="RHEA:77115"/>
        <dbReference type="ChEBI" id="CHEBI:15377"/>
        <dbReference type="ChEBI" id="CHEBI:43474"/>
        <dbReference type="ChEBI" id="CHEBI:57798"/>
        <dbReference type="ChEBI" id="CHEBI:195535"/>
        <dbReference type="EC" id="3.1.3.62"/>
    </reaction>
    <physiologicalReaction direction="left-to-right" evidence="11">
        <dbReference type="Rhea" id="RHEA:77116"/>
    </physiologicalReaction>
</comment>
<organism evidence="14 15">
    <name type="scientific">Ilex paraguariensis</name>
    <name type="common">yerba mate</name>
    <dbReference type="NCBI Taxonomy" id="185542"/>
    <lineage>
        <taxon>Eukaryota</taxon>
        <taxon>Viridiplantae</taxon>
        <taxon>Streptophyta</taxon>
        <taxon>Embryophyta</taxon>
        <taxon>Tracheophyta</taxon>
        <taxon>Spermatophyta</taxon>
        <taxon>Magnoliopsida</taxon>
        <taxon>eudicotyledons</taxon>
        <taxon>Gunneridae</taxon>
        <taxon>Pentapetalae</taxon>
        <taxon>asterids</taxon>
        <taxon>campanulids</taxon>
        <taxon>Aquifoliales</taxon>
        <taxon>Aquifoliaceae</taxon>
        <taxon>Ilex</taxon>
    </lineage>
</organism>
<accession>A0ABC8QSX9</accession>
<comment type="catalytic activity">
    <reaction evidence="13">
        <text>(2R)-2,3-bisphosphoglycerate + H2O = (2R)-2-phosphoglycerate + phosphate</text>
        <dbReference type="Rhea" id="RHEA:27381"/>
        <dbReference type="ChEBI" id="CHEBI:15377"/>
        <dbReference type="ChEBI" id="CHEBI:43474"/>
        <dbReference type="ChEBI" id="CHEBI:58248"/>
        <dbReference type="ChEBI" id="CHEBI:58289"/>
        <dbReference type="EC" id="3.1.3.80"/>
    </reaction>
    <physiologicalReaction direction="left-to-right" evidence="13">
        <dbReference type="Rhea" id="RHEA:27382"/>
    </physiologicalReaction>
</comment>
<name>A0ABC8QSX9_9AQUA</name>
<dbReference type="PANTHER" id="PTHR20963">
    <property type="entry name" value="MULTIPLE INOSITOL POLYPHOSPHATE PHOSPHATASE-RELATED"/>
    <property type="match status" value="1"/>
</dbReference>
<keyword evidence="7" id="KW-0378">Hydrolase</keyword>
<sequence>MRFAHAETLVPFSCLIGLFLEGYEFELIQREQPLQFPPKPPQRRNVRGSVVAPFAGNSMLVLYNCPANQSNQYFVRVLHNEHPIPMAGCHNSDFCPFEVFKERIAAPHLKHDYSTLCNVKLEPPEHKPVTT</sequence>
<evidence type="ECO:0000256" key="12">
    <source>
        <dbReference type="ARBA" id="ARBA00043691"/>
    </source>
</evidence>
<evidence type="ECO:0000256" key="9">
    <source>
        <dbReference type="ARBA" id="ARBA00031642"/>
    </source>
</evidence>
<evidence type="ECO:0000256" key="5">
    <source>
        <dbReference type="ARBA" id="ARBA00018097"/>
    </source>
</evidence>
<keyword evidence="6" id="KW-0732">Signal</keyword>
<keyword evidence="15" id="KW-1185">Reference proteome</keyword>
<comment type="caution">
    <text evidence="14">The sequence shown here is derived from an EMBL/GenBank/DDBJ whole genome shotgun (WGS) entry which is preliminary data.</text>
</comment>
<protein>
    <recommendedName>
        <fullName evidence="5">Multiple inositol polyphosphate phosphatase 1</fullName>
        <ecNumber evidence="4">3.1.3.62</ecNumber>
        <ecNumber evidence="3">3.1.3.80</ecNumber>
    </recommendedName>
    <alternativeName>
        <fullName evidence="9">2,3-bisphosphoglycerate 3-phosphatase</fullName>
    </alternativeName>
</protein>
<gene>
    <name evidence="14" type="ORF">ILEXP_LOCUS2786</name>
</gene>
<evidence type="ECO:0000256" key="11">
    <source>
        <dbReference type="ARBA" id="ARBA00043671"/>
    </source>
</evidence>
<evidence type="ECO:0000313" key="14">
    <source>
        <dbReference type="EMBL" id="CAK9135826.1"/>
    </source>
</evidence>
<evidence type="ECO:0000313" key="15">
    <source>
        <dbReference type="Proteomes" id="UP001642360"/>
    </source>
</evidence>
<dbReference type="EC" id="3.1.3.80" evidence="3"/>
<reference evidence="14 15" key="1">
    <citation type="submission" date="2024-02" db="EMBL/GenBank/DDBJ databases">
        <authorList>
            <person name="Vignale AGUSTIN F."/>
            <person name="Sosa J E."/>
            <person name="Modenutti C."/>
        </authorList>
    </citation>
    <scope>NUCLEOTIDE SEQUENCE [LARGE SCALE GENOMIC DNA]</scope>
</reference>
<dbReference type="Proteomes" id="UP001642360">
    <property type="component" value="Unassembled WGS sequence"/>
</dbReference>
<comment type="subcellular location">
    <subcellularLocation>
        <location evidence="1">Membrane</location>
    </subcellularLocation>
</comment>
<evidence type="ECO:0000256" key="8">
    <source>
        <dbReference type="ARBA" id="ARBA00023136"/>
    </source>
</evidence>
<evidence type="ECO:0000256" key="1">
    <source>
        <dbReference type="ARBA" id="ARBA00004370"/>
    </source>
</evidence>
<dbReference type="InterPro" id="IPR029033">
    <property type="entry name" value="His_PPase_superfam"/>
</dbReference>
<dbReference type="GO" id="GO:0016020">
    <property type="term" value="C:membrane"/>
    <property type="evidence" value="ECO:0007669"/>
    <property type="project" value="UniProtKB-SubCell"/>
</dbReference>
<dbReference type="EMBL" id="CAUOFW020000725">
    <property type="protein sequence ID" value="CAK9135826.1"/>
    <property type="molecule type" value="Genomic_DNA"/>
</dbReference>
<evidence type="ECO:0000256" key="13">
    <source>
        <dbReference type="ARBA" id="ARBA00043832"/>
    </source>
</evidence>
<dbReference type="AlphaFoldDB" id="A0ABC8QSX9"/>
<dbReference type="GO" id="GO:0034417">
    <property type="term" value="F:bisphosphoglycerate 3-phosphatase activity"/>
    <property type="evidence" value="ECO:0007669"/>
    <property type="project" value="UniProtKB-EC"/>
</dbReference>
<comment type="similarity">
    <text evidence="2">Belongs to the histidine acid phosphatase family. MINPP1 subfamily.</text>
</comment>
<dbReference type="EC" id="3.1.3.62" evidence="4"/>
<dbReference type="InterPro" id="IPR000560">
    <property type="entry name" value="His_Pase_clade-2"/>
</dbReference>
<comment type="catalytic activity">
    <reaction evidence="10">
        <text>1D-myo-inositol 1,2,5,6-tetrakisphosphate + H2O = 1D-myo-inositol 1,2,6-trisphosphate + phosphate</text>
        <dbReference type="Rhea" id="RHEA:77119"/>
        <dbReference type="ChEBI" id="CHEBI:15377"/>
        <dbReference type="ChEBI" id="CHEBI:43474"/>
        <dbReference type="ChEBI" id="CHEBI:195535"/>
        <dbReference type="ChEBI" id="CHEBI:195537"/>
        <dbReference type="EC" id="3.1.3.62"/>
    </reaction>
    <physiologicalReaction direction="left-to-right" evidence="10">
        <dbReference type="Rhea" id="RHEA:77120"/>
    </physiologicalReaction>
</comment>
<dbReference type="Pfam" id="PF00328">
    <property type="entry name" value="His_Phos_2"/>
    <property type="match status" value="1"/>
</dbReference>
<evidence type="ECO:0000256" key="3">
    <source>
        <dbReference type="ARBA" id="ARBA00012976"/>
    </source>
</evidence>
<dbReference type="Gene3D" id="3.40.50.1240">
    <property type="entry name" value="Phosphoglycerate mutase-like"/>
    <property type="match status" value="1"/>
</dbReference>
<dbReference type="SUPFAM" id="SSF53254">
    <property type="entry name" value="Phosphoglycerate mutase-like"/>
    <property type="match status" value="1"/>
</dbReference>
<dbReference type="PANTHER" id="PTHR20963:SF8">
    <property type="entry name" value="MULTIPLE INOSITOL POLYPHOSPHATE PHOSPHATASE 1"/>
    <property type="match status" value="1"/>
</dbReference>
<evidence type="ECO:0000256" key="10">
    <source>
        <dbReference type="ARBA" id="ARBA00043668"/>
    </source>
</evidence>
<evidence type="ECO:0000256" key="4">
    <source>
        <dbReference type="ARBA" id="ARBA00013040"/>
    </source>
</evidence>